<dbReference type="KEGG" id="ncb:C0V82_07650"/>
<evidence type="ECO:0000313" key="4">
    <source>
        <dbReference type="Proteomes" id="UP000234752"/>
    </source>
</evidence>
<dbReference type="OrthoDB" id="7365540at2"/>
<dbReference type="PROSITE" id="PS00018">
    <property type="entry name" value="EF_HAND_1"/>
    <property type="match status" value="1"/>
</dbReference>
<dbReference type="InterPro" id="IPR002048">
    <property type="entry name" value="EF_hand_dom"/>
</dbReference>
<sequence length="245" mass="25274">MRPIALSALLLLTACTSHADGPPGGGPDGRRPMGRLPLSLSGEMLGRMAPDEGAYADIVVDWAHGLDANHDGFLSPDELKPDIARFFQAVDADRDGAINSRELGDYRMARMAALRGGAPGGGQGPDGNSPPEGPPPADGNRPPPPPAAGQRPGGGMGMMAGGGADKVMEADRNLDFRVTREELELLTFDRLRALDSNRDGKTSLEEIRAGAVIAYNERPMRGGPGGMGGRRGGGDGPPGGGGPPR</sequence>
<evidence type="ECO:0000256" key="2">
    <source>
        <dbReference type="SAM" id="SignalP"/>
    </source>
</evidence>
<evidence type="ECO:0000256" key="1">
    <source>
        <dbReference type="SAM" id="MobiDB-lite"/>
    </source>
</evidence>
<dbReference type="PROSITE" id="PS50222">
    <property type="entry name" value="EF_HAND_2"/>
    <property type="match status" value="1"/>
</dbReference>
<proteinExistence type="predicted"/>
<dbReference type="InterPro" id="IPR011992">
    <property type="entry name" value="EF-hand-dom_pair"/>
</dbReference>
<feature type="compositionally biased region" description="Pro residues" evidence="1">
    <location>
        <begin position="131"/>
        <end position="147"/>
    </location>
</feature>
<dbReference type="SUPFAM" id="SSF47473">
    <property type="entry name" value="EF-hand"/>
    <property type="match status" value="1"/>
</dbReference>
<dbReference type="GO" id="GO:0005509">
    <property type="term" value="F:calcium ion binding"/>
    <property type="evidence" value="ECO:0007669"/>
    <property type="project" value="InterPro"/>
</dbReference>
<feature type="signal peptide" evidence="2">
    <location>
        <begin position="1"/>
        <end position="19"/>
    </location>
</feature>
<name>A0A2K9NAH0_9PROT</name>
<dbReference type="Gene3D" id="1.10.238.10">
    <property type="entry name" value="EF-hand"/>
    <property type="match status" value="1"/>
</dbReference>
<dbReference type="PROSITE" id="PS51257">
    <property type="entry name" value="PROKAR_LIPOPROTEIN"/>
    <property type="match status" value="1"/>
</dbReference>
<feature type="region of interest" description="Disordered" evidence="1">
    <location>
        <begin position="215"/>
        <end position="245"/>
    </location>
</feature>
<dbReference type="Pfam" id="PF13202">
    <property type="entry name" value="EF-hand_5"/>
    <property type="match status" value="3"/>
</dbReference>
<dbReference type="RefSeq" id="WP_102111821.1">
    <property type="nucleotide sequence ID" value="NZ_BMGN01000002.1"/>
</dbReference>
<feature type="region of interest" description="Disordered" evidence="1">
    <location>
        <begin position="114"/>
        <end position="163"/>
    </location>
</feature>
<feature type="compositionally biased region" description="Gly residues" evidence="1">
    <location>
        <begin position="151"/>
        <end position="163"/>
    </location>
</feature>
<evidence type="ECO:0000313" key="3">
    <source>
        <dbReference type="EMBL" id="AUN30118.1"/>
    </source>
</evidence>
<accession>A0A2K9NAH0</accession>
<keyword evidence="2" id="KW-0732">Signal</keyword>
<keyword evidence="4" id="KW-1185">Reference proteome</keyword>
<dbReference type="AlphaFoldDB" id="A0A2K9NAH0"/>
<protein>
    <submittedName>
        <fullName evidence="3">Uncharacterized protein</fullName>
    </submittedName>
</protein>
<dbReference type="EMBL" id="CP025611">
    <property type="protein sequence ID" value="AUN30118.1"/>
    <property type="molecule type" value="Genomic_DNA"/>
</dbReference>
<dbReference type="InterPro" id="IPR018247">
    <property type="entry name" value="EF_Hand_1_Ca_BS"/>
</dbReference>
<organism evidence="3 4">
    <name type="scientific">Niveispirillum cyanobacteriorum</name>
    <dbReference type="NCBI Taxonomy" id="1612173"/>
    <lineage>
        <taxon>Bacteria</taxon>
        <taxon>Pseudomonadati</taxon>
        <taxon>Pseudomonadota</taxon>
        <taxon>Alphaproteobacteria</taxon>
        <taxon>Rhodospirillales</taxon>
        <taxon>Azospirillaceae</taxon>
        <taxon>Niveispirillum</taxon>
    </lineage>
</organism>
<gene>
    <name evidence="3" type="ORF">C0V82_07650</name>
</gene>
<dbReference type="Proteomes" id="UP000234752">
    <property type="component" value="Chromosome eg_1"/>
</dbReference>
<feature type="chain" id="PRO_5043881907" evidence="2">
    <location>
        <begin position="20"/>
        <end position="245"/>
    </location>
</feature>
<feature type="compositionally biased region" description="Gly residues" evidence="1">
    <location>
        <begin position="222"/>
        <end position="239"/>
    </location>
</feature>
<reference evidence="3 4" key="1">
    <citation type="submission" date="2017-12" db="EMBL/GenBank/DDBJ databases">
        <title>Genomes of bacteria within cyanobacterial aggregates.</title>
        <authorList>
            <person name="Cai H."/>
        </authorList>
    </citation>
    <scope>NUCLEOTIDE SEQUENCE [LARGE SCALE GENOMIC DNA]</scope>
    <source>
        <strain evidence="3 4">TH16</strain>
    </source>
</reference>